<accession>A0A1T4RDB7</accession>
<proteinExistence type="predicted"/>
<dbReference type="SUPFAM" id="SSF159270">
    <property type="entry name" value="YmcC-like"/>
    <property type="match status" value="1"/>
</dbReference>
<keyword evidence="2" id="KW-1185">Reference proteome</keyword>
<dbReference type="OrthoDB" id="5591889at2"/>
<dbReference type="STRING" id="1123491.SAMN02745782_02564"/>
<dbReference type="Gene3D" id="2.40.360.10">
    <property type="entry name" value="YmcC-like"/>
    <property type="match status" value="1"/>
</dbReference>
<dbReference type="Pfam" id="PF11102">
    <property type="entry name" value="YjbF"/>
    <property type="match status" value="1"/>
</dbReference>
<reference evidence="2" key="1">
    <citation type="submission" date="2017-02" db="EMBL/GenBank/DDBJ databases">
        <authorList>
            <person name="Varghese N."/>
            <person name="Submissions S."/>
        </authorList>
    </citation>
    <scope>NUCLEOTIDE SEQUENCE [LARGE SCALE GENOMIC DNA]</scope>
    <source>
        <strain evidence="2">DSM 19608</strain>
    </source>
</reference>
<name>A0A1T4RDB7_VIBCI</name>
<dbReference type="AlphaFoldDB" id="A0A1T4RDB7"/>
<dbReference type="RefSeq" id="WP_054104322.1">
    <property type="nucleotide sequence ID" value="NZ_FUXB01000013.1"/>
</dbReference>
<sequence length="225" mass="24831">MRLAHHGLLIILLTLAGCAPQTQQLSETLSVALFGVSDERATVEYAQNLPYASLFVSLDDAPNALLVLAWAEQGKAHPFALKWVSNQEELLITEAGRITKTVNLVVGNIQALSANTPDPLSLNLLHAQTPTTWQYQLHWQQGKQDYIEPALSQFKVYGQQEKALPTGSQNLVLVEESVTLTVSKQRYHNRYWLSPKTGRVIASEQYLGPNGSRLSLSIAKPFAGE</sequence>
<evidence type="ECO:0000313" key="1">
    <source>
        <dbReference type="EMBL" id="SKA14022.1"/>
    </source>
</evidence>
<dbReference type="PROSITE" id="PS51257">
    <property type="entry name" value="PROKAR_LIPOPROTEIN"/>
    <property type="match status" value="1"/>
</dbReference>
<keyword evidence="1" id="KW-0449">Lipoprotein</keyword>
<dbReference type="Proteomes" id="UP000190834">
    <property type="component" value="Unassembled WGS sequence"/>
</dbReference>
<evidence type="ECO:0000313" key="2">
    <source>
        <dbReference type="Proteomes" id="UP000190834"/>
    </source>
</evidence>
<dbReference type="InterPro" id="IPR021308">
    <property type="entry name" value="GfcB"/>
</dbReference>
<gene>
    <name evidence="1" type="ORF">SAMN02745782_02564</name>
</gene>
<dbReference type="GeneID" id="70584749"/>
<dbReference type="InterPro" id="IPR023373">
    <property type="entry name" value="YmcC_sf"/>
</dbReference>
<dbReference type="EMBL" id="FUXB01000013">
    <property type="protein sequence ID" value="SKA14022.1"/>
    <property type="molecule type" value="Genomic_DNA"/>
</dbReference>
<protein>
    <submittedName>
        <fullName evidence="1">Group 4 capsule polysaccharide lipoprotein gfcB, YjbF</fullName>
    </submittedName>
</protein>
<organism evidence="1 2">
    <name type="scientific">Vibrio cincinnatiensis DSM 19608</name>
    <dbReference type="NCBI Taxonomy" id="1123491"/>
    <lineage>
        <taxon>Bacteria</taxon>
        <taxon>Pseudomonadati</taxon>
        <taxon>Pseudomonadota</taxon>
        <taxon>Gammaproteobacteria</taxon>
        <taxon>Vibrionales</taxon>
        <taxon>Vibrionaceae</taxon>
        <taxon>Vibrio</taxon>
    </lineage>
</organism>